<reference evidence="8" key="1">
    <citation type="journal article" date="2019" name="Int. J. Syst. Evol. Microbiol.">
        <title>The Global Catalogue of Microorganisms (GCM) 10K type strain sequencing project: providing services to taxonomists for standard genome sequencing and annotation.</title>
        <authorList>
            <consortium name="The Broad Institute Genomics Platform"/>
            <consortium name="The Broad Institute Genome Sequencing Center for Infectious Disease"/>
            <person name="Wu L."/>
            <person name="Ma J."/>
        </authorList>
    </citation>
    <scope>NUCLEOTIDE SEQUENCE [LARGE SCALE GENOMIC DNA]</scope>
    <source>
        <strain evidence="8">JCM 16908</strain>
    </source>
</reference>
<dbReference type="InterPro" id="IPR009057">
    <property type="entry name" value="Homeodomain-like_sf"/>
</dbReference>
<evidence type="ECO:0000256" key="2">
    <source>
        <dbReference type="ARBA" id="ARBA00023125"/>
    </source>
</evidence>
<feature type="compositionally biased region" description="Basic and acidic residues" evidence="5">
    <location>
        <begin position="13"/>
        <end position="25"/>
    </location>
</feature>
<dbReference type="PROSITE" id="PS50977">
    <property type="entry name" value="HTH_TETR_2"/>
    <property type="match status" value="1"/>
</dbReference>
<dbReference type="SUPFAM" id="SSF48498">
    <property type="entry name" value="Tetracyclin repressor-like, C-terminal domain"/>
    <property type="match status" value="1"/>
</dbReference>
<feature type="domain" description="HTH tetR-type" evidence="6">
    <location>
        <begin position="33"/>
        <end position="93"/>
    </location>
</feature>
<evidence type="ECO:0000313" key="7">
    <source>
        <dbReference type="EMBL" id="GAA3805657.1"/>
    </source>
</evidence>
<name>A0ABP7HWZ9_9ACTN</name>
<organism evidence="7 8">
    <name type="scientific">Sphaerisporangium flaviroseum</name>
    <dbReference type="NCBI Taxonomy" id="509199"/>
    <lineage>
        <taxon>Bacteria</taxon>
        <taxon>Bacillati</taxon>
        <taxon>Actinomycetota</taxon>
        <taxon>Actinomycetes</taxon>
        <taxon>Streptosporangiales</taxon>
        <taxon>Streptosporangiaceae</taxon>
        <taxon>Sphaerisporangium</taxon>
    </lineage>
</organism>
<feature type="region of interest" description="Disordered" evidence="5">
    <location>
        <begin position="1"/>
        <end position="29"/>
    </location>
</feature>
<dbReference type="InterPro" id="IPR050109">
    <property type="entry name" value="HTH-type_TetR-like_transc_reg"/>
</dbReference>
<sequence length="219" mass="23923">MASEPGAGPGRPAPDHHDGPAVDHRKLPRRRGQALNEAIFQATLDELAEGGYAKLTMERVAERARASKASLYRRWPTRVELAMEAVYHALPDPASPPDTGTLRGDLLAGLRRTADVLAGPAGEAMRGLLSDVLRDHARTIEVRRHHQGAGRRLMQEITRRAVERGEIDAAAVTPRRLEAGQAMLRSHFLFNGVPIPDEVIVEIVDEILMPAFHAGPARS</sequence>
<dbReference type="Gene3D" id="1.10.10.60">
    <property type="entry name" value="Homeodomain-like"/>
    <property type="match status" value="1"/>
</dbReference>
<evidence type="ECO:0000256" key="1">
    <source>
        <dbReference type="ARBA" id="ARBA00023015"/>
    </source>
</evidence>
<feature type="DNA-binding region" description="H-T-H motif" evidence="4">
    <location>
        <begin position="56"/>
        <end position="75"/>
    </location>
</feature>
<dbReference type="InterPro" id="IPR036271">
    <property type="entry name" value="Tet_transcr_reg_TetR-rel_C_sf"/>
</dbReference>
<accession>A0ABP7HWZ9</accession>
<keyword evidence="1" id="KW-0805">Transcription regulation</keyword>
<evidence type="ECO:0000256" key="3">
    <source>
        <dbReference type="ARBA" id="ARBA00023163"/>
    </source>
</evidence>
<dbReference type="InterPro" id="IPR011075">
    <property type="entry name" value="TetR_C"/>
</dbReference>
<dbReference type="SUPFAM" id="SSF46689">
    <property type="entry name" value="Homeodomain-like"/>
    <property type="match status" value="1"/>
</dbReference>
<dbReference type="RefSeq" id="WP_344938532.1">
    <property type="nucleotide sequence ID" value="NZ_BAAAZR010000004.1"/>
</dbReference>
<keyword evidence="3" id="KW-0804">Transcription</keyword>
<dbReference type="InterPro" id="IPR001647">
    <property type="entry name" value="HTH_TetR"/>
</dbReference>
<keyword evidence="2 4" id="KW-0238">DNA-binding</keyword>
<proteinExistence type="predicted"/>
<evidence type="ECO:0000256" key="5">
    <source>
        <dbReference type="SAM" id="MobiDB-lite"/>
    </source>
</evidence>
<evidence type="ECO:0000313" key="8">
    <source>
        <dbReference type="Proteomes" id="UP001500888"/>
    </source>
</evidence>
<protein>
    <submittedName>
        <fullName evidence="7">TetR/AcrR family transcriptional regulator</fullName>
    </submittedName>
</protein>
<gene>
    <name evidence="7" type="ORF">GCM10022226_27150</name>
</gene>
<comment type="caution">
    <text evidence="7">The sequence shown here is derived from an EMBL/GenBank/DDBJ whole genome shotgun (WGS) entry which is preliminary data.</text>
</comment>
<evidence type="ECO:0000259" key="6">
    <source>
        <dbReference type="PROSITE" id="PS50977"/>
    </source>
</evidence>
<dbReference type="PANTHER" id="PTHR30055:SF225">
    <property type="entry name" value="TRANSCRIPTIONAL REGULATORY PROTEIN-RELATED"/>
    <property type="match status" value="1"/>
</dbReference>
<dbReference type="EMBL" id="BAAAZR010000004">
    <property type="protein sequence ID" value="GAA3805657.1"/>
    <property type="molecule type" value="Genomic_DNA"/>
</dbReference>
<dbReference type="Pfam" id="PF00440">
    <property type="entry name" value="TetR_N"/>
    <property type="match status" value="1"/>
</dbReference>
<dbReference type="Proteomes" id="UP001500888">
    <property type="component" value="Unassembled WGS sequence"/>
</dbReference>
<dbReference type="PANTHER" id="PTHR30055">
    <property type="entry name" value="HTH-TYPE TRANSCRIPTIONAL REGULATOR RUTR"/>
    <property type="match status" value="1"/>
</dbReference>
<dbReference type="Pfam" id="PF16859">
    <property type="entry name" value="TetR_C_11"/>
    <property type="match status" value="1"/>
</dbReference>
<dbReference type="Gene3D" id="1.10.357.10">
    <property type="entry name" value="Tetracycline Repressor, domain 2"/>
    <property type="match status" value="1"/>
</dbReference>
<keyword evidence="8" id="KW-1185">Reference proteome</keyword>
<evidence type="ECO:0000256" key="4">
    <source>
        <dbReference type="PROSITE-ProRule" id="PRU00335"/>
    </source>
</evidence>